<proteinExistence type="predicted"/>
<dbReference type="Pfam" id="PF10788">
    <property type="entry name" value="DUF2603"/>
    <property type="match status" value="1"/>
</dbReference>
<evidence type="ECO:0000313" key="1">
    <source>
        <dbReference type="EMBL" id="RDU74031.1"/>
    </source>
</evidence>
<dbReference type="EMBL" id="NXLX01000006">
    <property type="protein sequence ID" value="RDU74031.1"/>
    <property type="molecule type" value="Genomic_DNA"/>
</dbReference>
<name>A0A3D8JAW1_9HELI</name>
<gene>
    <name evidence="1" type="ORF">CQA57_03535</name>
</gene>
<accession>A0A3D8JAW1</accession>
<dbReference type="RefSeq" id="WP_115578861.1">
    <property type="nucleotide sequence ID" value="NZ_NXLX01000006.1"/>
</dbReference>
<keyword evidence="2" id="KW-1185">Reference proteome</keyword>
<organism evidence="1 2">
    <name type="scientific">Helicobacter anseris</name>
    <dbReference type="NCBI Taxonomy" id="375926"/>
    <lineage>
        <taxon>Bacteria</taxon>
        <taxon>Pseudomonadati</taxon>
        <taxon>Campylobacterota</taxon>
        <taxon>Epsilonproteobacteria</taxon>
        <taxon>Campylobacterales</taxon>
        <taxon>Helicobacteraceae</taxon>
        <taxon>Helicobacter</taxon>
    </lineage>
</organism>
<comment type="caution">
    <text evidence="1">The sequence shown here is derived from an EMBL/GenBank/DDBJ whole genome shotgun (WGS) entry which is preliminary data.</text>
</comment>
<dbReference type="Proteomes" id="UP000256695">
    <property type="component" value="Unassembled WGS sequence"/>
</dbReference>
<dbReference type="OrthoDB" id="5324700at2"/>
<evidence type="ECO:0000313" key="2">
    <source>
        <dbReference type="Proteomes" id="UP000256695"/>
    </source>
</evidence>
<protein>
    <submittedName>
        <fullName evidence="1">DUF2603 domain-containing protein</fullName>
    </submittedName>
</protein>
<dbReference type="AlphaFoldDB" id="A0A3D8JAW1"/>
<reference evidence="1 2" key="1">
    <citation type="submission" date="2018-04" db="EMBL/GenBank/DDBJ databases">
        <title>Novel Campyloabacter and Helicobacter Species and Strains.</title>
        <authorList>
            <person name="Mannion A.J."/>
            <person name="Shen Z."/>
            <person name="Fox J.G."/>
        </authorList>
    </citation>
    <scope>NUCLEOTIDE SEQUENCE [LARGE SCALE GENOMIC DNA]</scope>
    <source>
        <strain evidence="1 2">MIT 04-9362</strain>
    </source>
</reference>
<sequence>MALSKQQKMIDLLSVKNQGRIQRLTEDILEIHLQSGDFSSTEPCFLKDEKDREYVVLPQKALQHIISLVRKAHEDKLKVELERDIISLTPIDFDDAMSVVIAKLESLRGKDGSLPNINTLQFTKEIKKEYPNLFLDFHVY</sequence>
<dbReference type="InterPro" id="IPR019724">
    <property type="entry name" value="UPF0763"/>
</dbReference>